<organism evidence="1 2">
    <name type="scientific">Diploptera punctata</name>
    <name type="common">Pacific beetle cockroach</name>
    <dbReference type="NCBI Taxonomy" id="6984"/>
    <lineage>
        <taxon>Eukaryota</taxon>
        <taxon>Metazoa</taxon>
        <taxon>Ecdysozoa</taxon>
        <taxon>Arthropoda</taxon>
        <taxon>Hexapoda</taxon>
        <taxon>Insecta</taxon>
        <taxon>Pterygota</taxon>
        <taxon>Neoptera</taxon>
        <taxon>Polyneoptera</taxon>
        <taxon>Dictyoptera</taxon>
        <taxon>Blattodea</taxon>
        <taxon>Blaberoidea</taxon>
        <taxon>Blaberidae</taxon>
        <taxon>Diplopterinae</taxon>
        <taxon>Diploptera</taxon>
    </lineage>
</organism>
<evidence type="ECO:0000313" key="1">
    <source>
        <dbReference type="EMBL" id="KAJ9596282.1"/>
    </source>
</evidence>
<feature type="non-terminal residue" evidence="1">
    <location>
        <position position="1"/>
    </location>
</feature>
<gene>
    <name evidence="1" type="ORF">L9F63_027094</name>
</gene>
<dbReference type="Proteomes" id="UP001233999">
    <property type="component" value="Unassembled WGS sequence"/>
</dbReference>
<feature type="non-terminal residue" evidence="1">
    <location>
        <position position="54"/>
    </location>
</feature>
<protein>
    <submittedName>
        <fullName evidence="1">Uncharacterized protein</fullName>
    </submittedName>
</protein>
<reference evidence="1" key="2">
    <citation type="submission" date="2023-05" db="EMBL/GenBank/DDBJ databases">
        <authorList>
            <person name="Fouks B."/>
        </authorList>
    </citation>
    <scope>NUCLEOTIDE SEQUENCE</scope>
    <source>
        <strain evidence="1">Stay&amp;Tobe</strain>
        <tissue evidence="1">Testes</tissue>
    </source>
</reference>
<sequence length="54" mass="6126">LFGTSFVFSTSHFQQCEKDISNQRENGNLLLTETDSSHLRNTSSVYCVITNLNQ</sequence>
<comment type="caution">
    <text evidence="1">The sequence shown here is derived from an EMBL/GenBank/DDBJ whole genome shotgun (WGS) entry which is preliminary data.</text>
</comment>
<reference evidence="1" key="1">
    <citation type="journal article" date="2023" name="IScience">
        <title>Live-bearing cockroach genome reveals convergent evolutionary mechanisms linked to viviparity in insects and beyond.</title>
        <authorList>
            <person name="Fouks B."/>
            <person name="Harrison M.C."/>
            <person name="Mikhailova A.A."/>
            <person name="Marchal E."/>
            <person name="English S."/>
            <person name="Carruthers M."/>
            <person name="Jennings E.C."/>
            <person name="Chiamaka E.L."/>
            <person name="Frigard R.A."/>
            <person name="Pippel M."/>
            <person name="Attardo G.M."/>
            <person name="Benoit J.B."/>
            <person name="Bornberg-Bauer E."/>
            <person name="Tobe S.S."/>
        </authorList>
    </citation>
    <scope>NUCLEOTIDE SEQUENCE</scope>
    <source>
        <strain evidence="1">Stay&amp;Tobe</strain>
    </source>
</reference>
<name>A0AAD8ADD0_DIPPU</name>
<proteinExistence type="predicted"/>
<dbReference type="AlphaFoldDB" id="A0AAD8ADD0"/>
<keyword evidence="2" id="KW-1185">Reference proteome</keyword>
<evidence type="ECO:0000313" key="2">
    <source>
        <dbReference type="Proteomes" id="UP001233999"/>
    </source>
</evidence>
<accession>A0AAD8ADD0</accession>
<dbReference type="EMBL" id="JASPKZ010002028">
    <property type="protein sequence ID" value="KAJ9596282.1"/>
    <property type="molecule type" value="Genomic_DNA"/>
</dbReference>